<keyword evidence="9" id="KW-1185">Reference proteome</keyword>
<feature type="region of interest" description="Disordered" evidence="6">
    <location>
        <begin position="678"/>
        <end position="702"/>
    </location>
</feature>
<reference evidence="8" key="1">
    <citation type="submission" date="2020-12" db="EMBL/GenBank/DDBJ databases">
        <title>Metabolic potential, ecology and presence of endohyphal bacteria is reflected in genomic diversity of Mucoromycotina.</title>
        <authorList>
            <person name="Muszewska A."/>
            <person name="Okrasinska A."/>
            <person name="Steczkiewicz K."/>
            <person name="Drgas O."/>
            <person name="Orlowska M."/>
            <person name="Perlinska-Lenart U."/>
            <person name="Aleksandrzak-Piekarczyk T."/>
            <person name="Szatraj K."/>
            <person name="Zielenkiewicz U."/>
            <person name="Pilsyk S."/>
            <person name="Malc E."/>
            <person name="Mieczkowski P."/>
            <person name="Kruszewska J.S."/>
            <person name="Biernat P."/>
            <person name="Pawlowska J."/>
        </authorList>
    </citation>
    <scope>NUCLEOTIDE SEQUENCE</scope>
    <source>
        <strain evidence="8">WA0000051536</strain>
    </source>
</reference>
<feature type="region of interest" description="Disordered" evidence="6">
    <location>
        <begin position="741"/>
        <end position="771"/>
    </location>
</feature>
<evidence type="ECO:0000313" key="8">
    <source>
        <dbReference type="EMBL" id="KAG2179475.1"/>
    </source>
</evidence>
<accession>A0A8H7PTK7</accession>
<feature type="non-terminal residue" evidence="8">
    <location>
        <position position="1"/>
    </location>
</feature>
<evidence type="ECO:0000256" key="1">
    <source>
        <dbReference type="ARBA" id="ARBA00004496"/>
    </source>
</evidence>
<keyword evidence="5" id="KW-0963">Cytoplasm</keyword>
<dbReference type="InterPro" id="IPR026147">
    <property type="entry name" value="Rab3GAP1_conserved"/>
</dbReference>
<dbReference type="AlphaFoldDB" id="A0A8H7PTK7"/>
<organism evidence="8 9">
    <name type="scientific">Umbelopsis vinacea</name>
    <dbReference type="NCBI Taxonomy" id="44442"/>
    <lineage>
        <taxon>Eukaryota</taxon>
        <taxon>Fungi</taxon>
        <taxon>Fungi incertae sedis</taxon>
        <taxon>Mucoromycota</taxon>
        <taxon>Mucoromycotina</taxon>
        <taxon>Umbelopsidomycetes</taxon>
        <taxon>Umbelopsidales</taxon>
        <taxon>Umbelopsidaceae</taxon>
        <taxon>Umbelopsis</taxon>
    </lineage>
</organism>
<evidence type="ECO:0000256" key="5">
    <source>
        <dbReference type="ARBA" id="ARBA00022490"/>
    </source>
</evidence>
<evidence type="ECO:0000256" key="3">
    <source>
        <dbReference type="ARBA" id="ARBA00015817"/>
    </source>
</evidence>
<evidence type="ECO:0000256" key="2">
    <source>
        <dbReference type="ARBA" id="ARBA00008856"/>
    </source>
</evidence>
<name>A0A8H7PTK7_9FUNG</name>
<protein>
    <recommendedName>
        <fullName evidence="3">Rab3 GTPase-activating protein catalytic subunit</fullName>
    </recommendedName>
</protein>
<feature type="domain" description="Rab3GAP catalytic subunit conserved" evidence="7">
    <location>
        <begin position="765"/>
        <end position="911"/>
    </location>
</feature>
<evidence type="ECO:0000256" key="6">
    <source>
        <dbReference type="SAM" id="MobiDB-lite"/>
    </source>
</evidence>
<dbReference type="Pfam" id="PF13890">
    <property type="entry name" value="Rab3-GTPase_cat"/>
    <property type="match status" value="1"/>
</dbReference>
<feature type="compositionally biased region" description="Basic and acidic residues" evidence="6">
    <location>
        <begin position="753"/>
        <end position="767"/>
    </location>
</feature>
<feature type="compositionally biased region" description="Basic and acidic residues" evidence="6">
    <location>
        <begin position="405"/>
        <end position="417"/>
    </location>
</feature>
<dbReference type="Proteomes" id="UP000612746">
    <property type="component" value="Unassembled WGS sequence"/>
</dbReference>
<dbReference type="PANTHER" id="PTHR21422:SF9">
    <property type="entry name" value="RAB3 GTPASE-ACTIVATING PROTEIN CATALYTIC SUBUNIT"/>
    <property type="match status" value="1"/>
</dbReference>
<dbReference type="PANTHER" id="PTHR21422">
    <property type="entry name" value="RAB3 GTPASE-ACTIVATING PROTEIN CATALYTIC SUBUNIT"/>
    <property type="match status" value="1"/>
</dbReference>
<evidence type="ECO:0000313" key="9">
    <source>
        <dbReference type="Proteomes" id="UP000612746"/>
    </source>
</evidence>
<keyword evidence="4" id="KW-0343">GTPase activation</keyword>
<dbReference type="EMBL" id="JAEPRA010000010">
    <property type="protein sequence ID" value="KAG2179475.1"/>
    <property type="molecule type" value="Genomic_DNA"/>
</dbReference>
<evidence type="ECO:0000259" key="7">
    <source>
        <dbReference type="Pfam" id="PF13890"/>
    </source>
</evidence>
<evidence type="ECO:0000256" key="4">
    <source>
        <dbReference type="ARBA" id="ARBA00022468"/>
    </source>
</evidence>
<sequence length="1075" mass="121131">MATSTKSRRENSTNSEELFEFVDYTSASNFERLANAVEEILSLWGLKDSDHGITSDSVPETAPSIDQAFRKESMSIEDTTYNLMYHCDPKLIEKHHDPINAPFVAEALTSAVTDQGDKETNFHALHRWTGIARLLVLEVTSDSLRSRLFASGKATVDINQAKLLLSACRIAIHNTACKIPIFIRCGSARHGLFIGYSLSKDQNQDITETNFNTMVVPSLPSTWSDLDIVRRVLRKKLEIDEYDGDLDIQATAAFTYSLKNWFDEDWKSWNDEGDESEDDSTNVSNSNDLLERNFDEVSTKKKAKPASSLPHLDFGSYNDPLRSLNLTAIFPMTNLNTFLENQFSSDMDAVVSPVWRVATEFAPDAQQRAVLSTSIDDAIASWIKDPANKEYLAPYDDSNNSNEDSSQRSRLSRDPKRLRNLLQSGRSSTDVAMPGSLGGGKDNGGAANVTFVASDEVESVLHALFEANLEAEHSNRHYYGETFENLSTSDTSLPTVRSLGFHVKEDQLVPYKSFLWNLLVLALNAATSSNKTANTSFISFLKILWSEVMRQIRWYWEHNVLIPNVNVRSNSIADDTEDLSDSIHTVTPNIAQETMAIDLRFNMLHQKLAMINCCIRRQQQIQKQKGQNTPSLSSVSSPLIKKKTYHNLFDEVRPRSSEEPNKAESGFNRFLERLVEGDDQPGMFPQADRHKSTLVPEDSSWDETMDIEEEDDEYFDSIEDVTPSNAAKLEGLSSRMDESFVQLDKTSSSEGVTKSDSEVTEDGDRNPQGRKSVLKNSMLCNEEEPLWIPETQDIGFMTEDMVKQQAEVFESLGTSDDAAKIRAQLQSAHLLSDMQAFKAANPKAVFNDFVRWHSPKDWVTEGTDDGKPQLSARMAEAGNLWLELWQEAKPIPITKQKPLFNITMEGEKHLTQHRFSLLPTVALIAYDTLVSHPVTLRVPYLTAKVSQLAKDITKFPWDDMRQGRVSGDSIISSIREKEILICRANSLLRKLPRQVDLVDRLIQSCESQVEDDQEREVVYTLFSSEGKAAPPLPIFHVTTTNVLSIIFIHPRLKGGLICDPTWKEYVLQTWVARPE</sequence>
<gene>
    <name evidence="8" type="ORF">INT44_006321</name>
</gene>
<dbReference type="InterPro" id="IPR045700">
    <property type="entry name" value="Rab3GAP1"/>
</dbReference>
<dbReference type="OrthoDB" id="17346at2759"/>
<comment type="similarity">
    <text evidence="2">Belongs to the Rab3-GAP catalytic subunit family.</text>
</comment>
<comment type="subcellular location">
    <subcellularLocation>
        <location evidence="1">Cytoplasm</location>
    </subcellularLocation>
</comment>
<proteinExistence type="inferred from homology"/>
<dbReference type="GO" id="GO:0005737">
    <property type="term" value="C:cytoplasm"/>
    <property type="evidence" value="ECO:0007669"/>
    <property type="project" value="UniProtKB-SubCell"/>
</dbReference>
<feature type="region of interest" description="Disordered" evidence="6">
    <location>
        <begin position="422"/>
        <end position="441"/>
    </location>
</feature>
<feature type="region of interest" description="Disordered" evidence="6">
    <location>
        <begin position="393"/>
        <end position="417"/>
    </location>
</feature>
<dbReference type="GO" id="GO:0005096">
    <property type="term" value="F:GTPase activator activity"/>
    <property type="evidence" value="ECO:0007669"/>
    <property type="project" value="UniProtKB-KW"/>
</dbReference>
<comment type="caution">
    <text evidence="8">The sequence shown here is derived from an EMBL/GenBank/DDBJ whole genome shotgun (WGS) entry which is preliminary data.</text>
</comment>